<dbReference type="Proteomes" id="UP001216390">
    <property type="component" value="Chromosome"/>
</dbReference>
<reference evidence="1" key="1">
    <citation type="submission" date="2023-01" db="EMBL/GenBank/DDBJ databases">
        <title>The diversity of Class Acidimicrobiia in South China Sea sediment environments and the proposal of Iamia marina sp. nov., a novel species of the genus Iamia.</title>
        <authorList>
            <person name="He Y."/>
            <person name="Tian X."/>
        </authorList>
    </citation>
    <scope>NUCLEOTIDE SEQUENCE</scope>
    <source>
        <strain evidence="1">DSM 19957</strain>
    </source>
</reference>
<proteinExistence type="predicted"/>
<accession>A0AAE9YA80</accession>
<protein>
    <submittedName>
        <fullName evidence="1">Uncharacterized protein</fullName>
    </submittedName>
</protein>
<dbReference type="EMBL" id="CP116942">
    <property type="protein sequence ID" value="WCO67438.1"/>
    <property type="molecule type" value="Genomic_DNA"/>
</dbReference>
<evidence type="ECO:0000313" key="1">
    <source>
        <dbReference type="EMBL" id="WCO67438.1"/>
    </source>
</evidence>
<name>A0AAE9YA80_9ACTN</name>
<organism evidence="1 2">
    <name type="scientific">Iamia majanohamensis</name>
    <dbReference type="NCBI Taxonomy" id="467976"/>
    <lineage>
        <taxon>Bacteria</taxon>
        <taxon>Bacillati</taxon>
        <taxon>Actinomycetota</taxon>
        <taxon>Acidimicrobiia</taxon>
        <taxon>Acidimicrobiales</taxon>
        <taxon>Iamiaceae</taxon>
        <taxon>Iamia</taxon>
    </lineage>
</organism>
<dbReference type="RefSeq" id="WP_272736959.1">
    <property type="nucleotide sequence ID" value="NZ_CP116942.1"/>
</dbReference>
<sequence>MEVTRYLSDTGAGEPVVTETARILVGAGDDARGLEATRTTAGPDGAWLDLADPAADGPLVDRRGDEVTVEATFGPEGARAGDAGLVEGRLVLQCPA</sequence>
<dbReference type="AlphaFoldDB" id="A0AAE9YA80"/>
<dbReference type="KEGG" id="ima:PO878_01730"/>
<keyword evidence="2" id="KW-1185">Reference proteome</keyword>
<evidence type="ECO:0000313" key="2">
    <source>
        <dbReference type="Proteomes" id="UP001216390"/>
    </source>
</evidence>
<gene>
    <name evidence="1" type="ORF">PO878_01730</name>
</gene>